<gene>
    <name evidence="2" type="ORF">Tco_0751730</name>
</gene>
<reference evidence="2" key="2">
    <citation type="submission" date="2022-01" db="EMBL/GenBank/DDBJ databases">
        <authorList>
            <person name="Yamashiro T."/>
            <person name="Shiraishi A."/>
            <person name="Satake H."/>
            <person name="Nakayama K."/>
        </authorList>
    </citation>
    <scope>NUCLEOTIDE SEQUENCE</scope>
</reference>
<proteinExistence type="predicted"/>
<feature type="region of interest" description="Disordered" evidence="1">
    <location>
        <begin position="1"/>
        <end position="60"/>
    </location>
</feature>
<comment type="caution">
    <text evidence="2">The sequence shown here is derived from an EMBL/GenBank/DDBJ whole genome shotgun (WGS) entry which is preliminary data.</text>
</comment>
<evidence type="ECO:0000256" key="1">
    <source>
        <dbReference type="SAM" id="MobiDB-lite"/>
    </source>
</evidence>
<dbReference type="EMBL" id="BQNB010011032">
    <property type="protein sequence ID" value="GJS85189.1"/>
    <property type="molecule type" value="Genomic_DNA"/>
</dbReference>
<sequence>MSSQPGSSNCQTPMPSQRQMPAHSATPYWQPVIPSHPGTYNWQRPIPSHMGNPNLQPPIERHHDAAGLFDQNILNPEKREQRPNINMRSPFMEQPPSTVLPKQRGNKTKKNVKKSNLSHLNLVNALDDDNE</sequence>
<keyword evidence="3" id="KW-1185">Reference proteome</keyword>
<dbReference type="Proteomes" id="UP001151760">
    <property type="component" value="Unassembled WGS sequence"/>
</dbReference>
<organism evidence="2 3">
    <name type="scientific">Tanacetum coccineum</name>
    <dbReference type="NCBI Taxonomy" id="301880"/>
    <lineage>
        <taxon>Eukaryota</taxon>
        <taxon>Viridiplantae</taxon>
        <taxon>Streptophyta</taxon>
        <taxon>Embryophyta</taxon>
        <taxon>Tracheophyta</taxon>
        <taxon>Spermatophyta</taxon>
        <taxon>Magnoliopsida</taxon>
        <taxon>eudicotyledons</taxon>
        <taxon>Gunneridae</taxon>
        <taxon>Pentapetalae</taxon>
        <taxon>asterids</taxon>
        <taxon>campanulids</taxon>
        <taxon>Asterales</taxon>
        <taxon>Asteraceae</taxon>
        <taxon>Asteroideae</taxon>
        <taxon>Anthemideae</taxon>
        <taxon>Anthemidinae</taxon>
        <taxon>Tanacetum</taxon>
    </lineage>
</organism>
<feature type="region of interest" description="Disordered" evidence="1">
    <location>
        <begin position="72"/>
        <end position="131"/>
    </location>
</feature>
<reference evidence="2" key="1">
    <citation type="journal article" date="2022" name="Int. J. Mol. Sci.">
        <title>Draft Genome of Tanacetum Coccineum: Genomic Comparison of Closely Related Tanacetum-Family Plants.</title>
        <authorList>
            <person name="Yamashiro T."/>
            <person name="Shiraishi A."/>
            <person name="Nakayama K."/>
            <person name="Satake H."/>
        </authorList>
    </citation>
    <scope>NUCLEOTIDE SEQUENCE</scope>
</reference>
<evidence type="ECO:0000313" key="3">
    <source>
        <dbReference type="Proteomes" id="UP001151760"/>
    </source>
</evidence>
<feature type="compositionally biased region" description="Polar residues" evidence="1">
    <location>
        <begin position="1"/>
        <end position="19"/>
    </location>
</feature>
<name>A0ABQ4Z509_9ASTR</name>
<accession>A0ABQ4Z509</accession>
<feature type="compositionally biased region" description="Basic residues" evidence="1">
    <location>
        <begin position="104"/>
        <end position="113"/>
    </location>
</feature>
<protein>
    <submittedName>
        <fullName evidence="2">Uncharacterized protein</fullName>
    </submittedName>
</protein>
<evidence type="ECO:0000313" key="2">
    <source>
        <dbReference type="EMBL" id="GJS85189.1"/>
    </source>
</evidence>